<feature type="non-terminal residue" evidence="1">
    <location>
        <position position="1"/>
    </location>
</feature>
<sequence>VFSAAAEILTSRVLVLRDLVDGGMELELGRVQVRALLVAVWDVLWICRPLVQAVGVDLAKGVHWRVFCSDLFRDGYALHGAPASSVEVPALSRRNGGDLATPCVEAPSEPAHAWEGRGARVN</sequence>
<name>A0ABN9V348_9DINO</name>
<accession>A0ABN9V348</accession>
<dbReference type="Proteomes" id="UP001189429">
    <property type="component" value="Unassembled WGS sequence"/>
</dbReference>
<organism evidence="1 2">
    <name type="scientific">Prorocentrum cordatum</name>
    <dbReference type="NCBI Taxonomy" id="2364126"/>
    <lineage>
        <taxon>Eukaryota</taxon>
        <taxon>Sar</taxon>
        <taxon>Alveolata</taxon>
        <taxon>Dinophyceae</taxon>
        <taxon>Prorocentrales</taxon>
        <taxon>Prorocentraceae</taxon>
        <taxon>Prorocentrum</taxon>
    </lineage>
</organism>
<evidence type="ECO:0000313" key="1">
    <source>
        <dbReference type="EMBL" id="CAK0867210.1"/>
    </source>
</evidence>
<comment type="caution">
    <text evidence="1">The sequence shown here is derived from an EMBL/GenBank/DDBJ whole genome shotgun (WGS) entry which is preliminary data.</text>
</comment>
<proteinExistence type="predicted"/>
<reference evidence="1" key="1">
    <citation type="submission" date="2023-10" db="EMBL/GenBank/DDBJ databases">
        <authorList>
            <person name="Chen Y."/>
            <person name="Shah S."/>
            <person name="Dougan E. K."/>
            <person name="Thang M."/>
            <person name="Chan C."/>
        </authorList>
    </citation>
    <scope>NUCLEOTIDE SEQUENCE [LARGE SCALE GENOMIC DNA]</scope>
</reference>
<protein>
    <submittedName>
        <fullName evidence="1">Uncharacterized protein</fullName>
    </submittedName>
</protein>
<feature type="non-terminal residue" evidence="1">
    <location>
        <position position="122"/>
    </location>
</feature>
<dbReference type="EMBL" id="CAUYUJ010016618">
    <property type="protein sequence ID" value="CAK0867210.1"/>
    <property type="molecule type" value="Genomic_DNA"/>
</dbReference>
<keyword evidence="2" id="KW-1185">Reference proteome</keyword>
<evidence type="ECO:0000313" key="2">
    <source>
        <dbReference type="Proteomes" id="UP001189429"/>
    </source>
</evidence>
<gene>
    <name evidence="1" type="ORF">PCOR1329_LOCUS54205</name>
</gene>